<protein>
    <submittedName>
        <fullName evidence="3">Uncharacterized protein</fullName>
    </submittedName>
</protein>
<dbReference type="Proteomes" id="UP000294292">
    <property type="component" value="Chromosome"/>
</dbReference>
<keyword evidence="4" id="KW-1185">Reference proteome</keyword>
<dbReference type="RefSeq" id="WP_134210904.1">
    <property type="nucleotide sequence ID" value="NZ_CP038015.1"/>
</dbReference>
<dbReference type="KEGG" id="panc:E2636_14850"/>
<evidence type="ECO:0000256" key="1">
    <source>
        <dbReference type="SAM" id="Coils"/>
    </source>
</evidence>
<keyword evidence="1" id="KW-0175">Coiled coil</keyword>
<evidence type="ECO:0000313" key="3">
    <source>
        <dbReference type="EMBL" id="QBP42353.1"/>
    </source>
</evidence>
<sequence>MVTVAIVMFSIIAIFGIITEYMKDNNKVKAKMLNVELELEKVKQENFVVETEKMRLELEKMKLDYTKTEDPVLLAIQDKTKML</sequence>
<keyword evidence="2" id="KW-0812">Transmembrane</keyword>
<feature type="coiled-coil region" evidence="1">
    <location>
        <begin position="25"/>
        <end position="59"/>
    </location>
</feature>
<dbReference type="EMBL" id="CP038015">
    <property type="protein sequence ID" value="QBP42353.1"/>
    <property type="molecule type" value="Genomic_DNA"/>
</dbReference>
<evidence type="ECO:0000256" key="2">
    <source>
        <dbReference type="SAM" id="Phobius"/>
    </source>
</evidence>
<evidence type="ECO:0000313" key="4">
    <source>
        <dbReference type="Proteomes" id="UP000294292"/>
    </source>
</evidence>
<keyword evidence="2" id="KW-0472">Membrane</keyword>
<organism evidence="3 4">
    <name type="scientific">Paenisporosarcina antarctica</name>
    <dbReference type="NCBI Taxonomy" id="417367"/>
    <lineage>
        <taxon>Bacteria</taxon>
        <taxon>Bacillati</taxon>
        <taxon>Bacillota</taxon>
        <taxon>Bacilli</taxon>
        <taxon>Bacillales</taxon>
        <taxon>Caryophanaceae</taxon>
        <taxon>Paenisporosarcina</taxon>
    </lineage>
</organism>
<keyword evidence="2" id="KW-1133">Transmembrane helix</keyword>
<name>A0A4P7A117_9BACL</name>
<accession>A0A4P7A117</accession>
<gene>
    <name evidence="3" type="ORF">E2636_14850</name>
</gene>
<feature type="transmembrane region" description="Helical" evidence="2">
    <location>
        <begin position="6"/>
        <end position="22"/>
    </location>
</feature>
<dbReference type="OrthoDB" id="2390171at2"/>
<dbReference type="AlphaFoldDB" id="A0A4P7A117"/>
<proteinExistence type="predicted"/>
<reference evidence="3 4" key="1">
    <citation type="submission" date="2019-03" db="EMBL/GenBank/DDBJ databases">
        <title>Complete genome sequence of Paenisporosarcina antarctica CGMCC 1.6503T.</title>
        <authorList>
            <person name="Rong J.-C."/>
            <person name="Chi N.-Y."/>
            <person name="Zhang Q.-F."/>
        </authorList>
    </citation>
    <scope>NUCLEOTIDE SEQUENCE [LARGE SCALE GENOMIC DNA]</scope>
    <source>
        <strain evidence="3 4">CGMCC 1.6503</strain>
    </source>
</reference>